<dbReference type="EMBL" id="JAHUZB010000003">
    <property type="protein sequence ID" value="MBV7390868.1"/>
    <property type="molecule type" value="Genomic_DNA"/>
</dbReference>
<dbReference type="InterPro" id="IPR007737">
    <property type="entry name" value="Mga_HTH"/>
</dbReference>
<keyword evidence="2" id="KW-0804">Transcription</keyword>
<keyword evidence="5" id="KW-1185">Reference proteome</keyword>
<keyword evidence="1" id="KW-0805">Transcription regulation</keyword>
<dbReference type="Pfam" id="PF05043">
    <property type="entry name" value="Mga"/>
    <property type="match status" value="1"/>
</dbReference>
<gene>
    <name evidence="4" type="ORF">KUA55_09260</name>
</gene>
<reference evidence="4 5" key="1">
    <citation type="submission" date="2021-06" db="EMBL/GenBank/DDBJ databases">
        <title>Enterococcus alishanensis sp. nov., a novel lactic acid bacterium isolated from fresh coffee beans.</title>
        <authorList>
            <person name="Chen Y.-S."/>
        </authorList>
    </citation>
    <scope>NUCLEOTIDE SEQUENCE [LARGE SCALE GENOMIC DNA]</scope>
    <source>
        <strain evidence="4 5">ALS3</strain>
    </source>
</reference>
<name>A0ABS6TD95_9ENTE</name>
<dbReference type="Proteomes" id="UP000774130">
    <property type="component" value="Unassembled WGS sequence"/>
</dbReference>
<organism evidence="4 5">
    <name type="scientific">Enterococcus alishanensis</name>
    <dbReference type="NCBI Taxonomy" id="1303817"/>
    <lineage>
        <taxon>Bacteria</taxon>
        <taxon>Bacillati</taxon>
        <taxon>Bacillota</taxon>
        <taxon>Bacilli</taxon>
        <taxon>Lactobacillales</taxon>
        <taxon>Enterococcaceae</taxon>
        <taxon>Enterococcus</taxon>
    </lineage>
</organism>
<feature type="domain" description="Mga helix-turn-helix" evidence="3">
    <location>
        <begin position="77"/>
        <end position="161"/>
    </location>
</feature>
<accession>A0ABS6TD95</accession>
<evidence type="ECO:0000256" key="2">
    <source>
        <dbReference type="ARBA" id="ARBA00023163"/>
    </source>
</evidence>
<dbReference type="PANTHER" id="PTHR30185:SF18">
    <property type="entry name" value="TRANSCRIPTIONAL REGULATOR MTLR"/>
    <property type="match status" value="1"/>
</dbReference>
<sequence length="520" mass="61662">MKRELIGSSNYRRMRLVEILDRLDDWLSVKEARVVVSCSTKTLMSDIDYINDFWGTYVKIDFSKTLGLRLSNVSTNKMANIYNIIFAESKEFQMIEQLLYQPNEDASFWCKYFFLSEASFYRMVAKIDIFLKNYGLRLHRNPFYVTAKKEQWVRFFYQEYFSEAYGYLHWPFDLNQVALSKIITKIANSLGFRLNDMEKQDNAYLIVISLLRAQQNFTISDEELLSDDDLYESIINDEFIPLKEIFKGSGIKITSSWYKEVSHTALSAFYHWDNLEQMNKTTEKFEDFLQAISTFIDAEISLIDHQKILQELLYWYVVYLYYPFDRIILFDKFKRFSRESQRVYPVFASLVANYLKEFDKKETTDWAKIHYYRIFSLLMKEWSRLPVILNHLRTKISILIVSDLGTKHAEMLESLLQLEYGNQVQSTIFKGSVIFSERIDVSSFQNYDLVISNNPLSDYQNGNLIIVDNFISTNDRYNIFAGILKMQNRHAIETIKKMDLNKEIIHLFSSLSPRFVFTTK</sequence>
<proteinExistence type="predicted"/>
<evidence type="ECO:0000256" key="1">
    <source>
        <dbReference type="ARBA" id="ARBA00023015"/>
    </source>
</evidence>
<dbReference type="InterPro" id="IPR050661">
    <property type="entry name" value="BglG_antiterminators"/>
</dbReference>
<evidence type="ECO:0000259" key="3">
    <source>
        <dbReference type="Pfam" id="PF05043"/>
    </source>
</evidence>
<comment type="caution">
    <text evidence="4">The sequence shown here is derived from an EMBL/GenBank/DDBJ whole genome shotgun (WGS) entry which is preliminary data.</text>
</comment>
<dbReference type="RefSeq" id="WP_218325916.1">
    <property type="nucleotide sequence ID" value="NZ_JAHUZB010000003.1"/>
</dbReference>
<evidence type="ECO:0000313" key="5">
    <source>
        <dbReference type="Proteomes" id="UP000774130"/>
    </source>
</evidence>
<evidence type="ECO:0000313" key="4">
    <source>
        <dbReference type="EMBL" id="MBV7390868.1"/>
    </source>
</evidence>
<dbReference type="PANTHER" id="PTHR30185">
    <property type="entry name" value="CRYPTIC BETA-GLUCOSIDE BGL OPERON ANTITERMINATOR"/>
    <property type="match status" value="1"/>
</dbReference>
<protein>
    <submittedName>
        <fullName evidence="4">Helix-turn-helix domain-containing protein</fullName>
    </submittedName>
</protein>